<reference evidence="2" key="1">
    <citation type="submission" date="2021-05" db="EMBL/GenBank/DDBJ databases">
        <title>A free-living protist that lacks canonical eukaryotic 1 DNA replication and segregation systems.</title>
        <authorList>
            <person name="Salas-Leiva D.E."/>
            <person name="Tromer E.C."/>
            <person name="Curtis B.A."/>
            <person name="Jerlstrom-Hultqvist J."/>
            <person name="Kolisko M."/>
            <person name="Yi Z."/>
            <person name="Salas-Leiva J.S."/>
            <person name="Gallot-Lavallee L."/>
            <person name="Kops G.J.P.L."/>
            <person name="Archibald J.M."/>
            <person name="Simpson A.G.B."/>
            <person name="Roger A.J."/>
        </authorList>
    </citation>
    <scope>NUCLEOTIDE SEQUENCE</scope>
    <source>
        <strain evidence="2">BICM</strain>
    </source>
</reference>
<dbReference type="EMBL" id="JAHDYR010000062">
    <property type="protein sequence ID" value="KAG9390703.1"/>
    <property type="molecule type" value="Genomic_DNA"/>
</dbReference>
<keyword evidence="3" id="KW-1185">Reference proteome</keyword>
<dbReference type="AlphaFoldDB" id="A0A8J6AQ86"/>
<sequence>MARSPLLPTSKIMITHSSCSHPSNRAREVIQPSLSPADVLNPRNVYLKAQRHCGSSVLLFHHSPNHAILTADDWIEYLLQAAEQGQASITLYAVVVTASFWSRVAKEHDRNDVITFDEEQRPERGAQSSEENQAQIFFSGDRVLLPGRHLTISQPLDSNLSQELSDPSHMPTTMDSSGIYPLPRMETFTL</sequence>
<organism evidence="2 3">
    <name type="scientific">Carpediemonas membranifera</name>
    <dbReference type="NCBI Taxonomy" id="201153"/>
    <lineage>
        <taxon>Eukaryota</taxon>
        <taxon>Metamonada</taxon>
        <taxon>Carpediemonas-like organisms</taxon>
        <taxon>Carpediemonas</taxon>
    </lineage>
</organism>
<gene>
    <name evidence="2" type="ORF">J8273_6942</name>
</gene>
<evidence type="ECO:0000313" key="3">
    <source>
        <dbReference type="Proteomes" id="UP000717585"/>
    </source>
</evidence>
<evidence type="ECO:0000313" key="2">
    <source>
        <dbReference type="EMBL" id="KAG9390703.1"/>
    </source>
</evidence>
<evidence type="ECO:0000256" key="1">
    <source>
        <dbReference type="SAM" id="MobiDB-lite"/>
    </source>
</evidence>
<accession>A0A8J6AQ86</accession>
<dbReference type="Proteomes" id="UP000717585">
    <property type="component" value="Unassembled WGS sequence"/>
</dbReference>
<comment type="caution">
    <text evidence="2">The sequence shown here is derived from an EMBL/GenBank/DDBJ whole genome shotgun (WGS) entry which is preliminary data.</text>
</comment>
<protein>
    <submittedName>
        <fullName evidence="2">Uncharacterized protein</fullName>
    </submittedName>
</protein>
<proteinExistence type="predicted"/>
<feature type="region of interest" description="Disordered" evidence="1">
    <location>
        <begin position="156"/>
        <end position="190"/>
    </location>
</feature>
<name>A0A8J6AQ86_9EUKA</name>
<feature type="compositionally biased region" description="Polar residues" evidence="1">
    <location>
        <begin position="156"/>
        <end position="176"/>
    </location>
</feature>